<feature type="region of interest" description="Disordered" evidence="1">
    <location>
        <begin position="301"/>
        <end position="333"/>
    </location>
</feature>
<dbReference type="InterPro" id="IPR018777">
    <property type="entry name" value="Replication_initiator_prot_A"/>
</dbReference>
<dbReference type="AlphaFoldDB" id="A0A239L2Y3"/>
<proteinExistence type="predicted"/>
<name>A0A239L2Y3_9SPHN</name>
<dbReference type="EMBL" id="FZPA01000018">
    <property type="protein sequence ID" value="SNT24059.1"/>
    <property type="molecule type" value="Genomic_DNA"/>
</dbReference>
<gene>
    <name evidence="2" type="ORF">SAMN06295955_11840</name>
</gene>
<dbReference type="OrthoDB" id="581589at2"/>
<evidence type="ECO:0000313" key="3">
    <source>
        <dbReference type="Proteomes" id="UP000198339"/>
    </source>
</evidence>
<dbReference type="Proteomes" id="UP000198339">
    <property type="component" value="Unassembled WGS sequence"/>
</dbReference>
<evidence type="ECO:0000313" key="2">
    <source>
        <dbReference type="EMBL" id="SNT24059.1"/>
    </source>
</evidence>
<organism evidence="2 3">
    <name type="scientific">Sphingopyxis indica</name>
    <dbReference type="NCBI Taxonomy" id="436663"/>
    <lineage>
        <taxon>Bacteria</taxon>
        <taxon>Pseudomonadati</taxon>
        <taxon>Pseudomonadota</taxon>
        <taxon>Alphaproteobacteria</taxon>
        <taxon>Sphingomonadales</taxon>
        <taxon>Sphingomonadaceae</taxon>
        <taxon>Sphingopyxis</taxon>
    </lineage>
</organism>
<reference evidence="2 3" key="1">
    <citation type="submission" date="2017-06" db="EMBL/GenBank/DDBJ databases">
        <authorList>
            <person name="Kim H.J."/>
            <person name="Triplett B.A."/>
        </authorList>
    </citation>
    <scope>NUCLEOTIDE SEQUENCE [LARGE SCALE GENOMIC DNA]</scope>
    <source>
        <strain evidence="2 3">DS15</strain>
    </source>
</reference>
<evidence type="ECO:0000256" key="1">
    <source>
        <dbReference type="SAM" id="MobiDB-lite"/>
    </source>
</evidence>
<sequence length="333" mass="37962">MSDSARRTGPKETPLDAISATIALRDQRDLMQHPFFSLAKAKRVAPILYTAGDVEVQVHALPDYGMATIWDADILIWAASQLVEAADRGRPTSRFIRFTPHQLLIAIGRAAGQRQYQLLRRALQRLQSTVILTTIRNGTNWRRQQFSWLNEWEDRLNGRGRSEGMEFVLPEWFFRGVVDRSLVLTIDPAYFKLTGGIERWLYRVARKHAGKQPDGWRFELKHLHLKSGSQARFSDFALDVRRIVQRQSLPGYRLTITRARRSTLLHIRPIDTKSPARLPVDNSVDQPQLPFGTSGAIRFGTSGAPNIESNEESNIVGGRRGFRRRGDPNGWRS</sequence>
<dbReference type="RefSeq" id="WP_089217248.1">
    <property type="nucleotide sequence ID" value="NZ_FZPA01000018.1"/>
</dbReference>
<protein>
    <submittedName>
        <fullName evidence="2">Plasmid replication initiator protein</fullName>
    </submittedName>
</protein>
<keyword evidence="3" id="KW-1185">Reference proteome</keyword>
<accession>A0A239L2Y3</accession>
<dbReference type="Pfam" id="PF10134">
    <property type="entry name" value="RPA"/>
    <property type="match status" value="1"/>
</dbReference>